<organism evidence="2">
    <name type="scientific">marine sediment metagenome</name>
    <dbReference type="NCBI Taxonomy" id="412755"/>
    <lineage>
        <taxon>unclassified sequences</taxon>
        <taxon>metagenomes</taxon>
        <taxon>ecological metagenomes</taxon>
    </lineage>
</organism>
<accession>X1E5T2</accession>
<evidence type="ECO:0000313" key="2">
    <source>
        <dbReference type="EMBL" id="GAH03993.1"/>
    </source>
</evidence>
<dbReference type="EMBL" id="BART01021788">
    <property type="protein sequence ID" value="GAH03993.1"/>
    <property type="molecule type" value="Genomic_DNA"/>
</dbReference>
<dbReference type="Gene3D" id="3.40.1380.20">
    <property type="entry name" value="Pyruvate kinase, C-terminal domain"/>
    <property type="match status" value="1"/>
</dbReference>
<evidence type="ECO:0000256" key="1">
    <source>
        <dbReference type="SAM" id="Phobius"/>
    </source>
</evidence>
<proteinExistence type="predicted"/>
<feature type="transmembrane region" description="Helical" evidence="1">
    <location>
        <begin position="6"/>
        <end position="25"/>
    </location>
</feature>
<protein>
    <recommendedName>
        <fullName evidence="3">Pyruvate kinase C-terminal domain-containing protein</fullName>
    </recommendedName>
</protein>
<comment type="caution">
    <text evidence="2">The sequence shown here is derived from an EMBL/GenBank/DDBJ whole genome shotgun (WGS) entry which is preliminary data.</text>
</comment>
<keyword evidence="1" id="KW-0812">Transmembrane</keyword>
<dbReference type="AlphaFoldDB" id="X1E5T2"/>
<dbReference type="GO" id="GO:0005886">
    <property type="term" value="C:plasma membrane"/>
    <property type="evidence" value="ECO:0007669"/>
    <property type="project" value="UniProtKB-SubCell"/>
</dbReference>
<dbReference type="InterPro" id="IPR036918">
    <property type="entry name" value="Pyrv_Knase_C_sf"/>
</dbReference>
<keyword evidence="1" id="KW-0472">Membrane</keyword>
<reference evidence="2" key="1">
    <citation type="journal article" date="2014" name="Front. Microbiol.">
        <title>High frequency of phylogenetically diverse reductive dehalogenase-homologous genes in deep subseafloor sedimentary metagenomes.</title>
        <authorList>
            <person name="Kawai M."/>
            <person name="Futagami T."/>
            <person name="Toyoda A."/>
            <person name="Takaki Y."/>
            <person name="Nishi S."/>
            <person name="Hori S."/>
            <person name="Arai W."/>
            <person name="Tsubouchi T."/>
            <person name="Morono Y."/>
            <person name="Uchiyama I."/>
            <person name="Ito T."/>
            <person name="Fujiyama A."/>
            <person name="Inagaki F."/>
            <person name="Takami H."/>
        </authorList>
    </citation>
    <scope>NUCLEOTIDE SEQUENCE</scope>
    <source>
        <strain evidence="2">Expedition CK06-06</strain>
    </source>
</reference>
<dbReference type="SUPFAM" id="SSF52935">
    <property type="entry name" value="PK C-terminal domain-like"/>
    <property type="match status" value="1"/>
</dbReference>
<sequence>MIAISSLALIVGGIVVMNIMLVSVTERTNEIGVRMAVGARRQLEVSGAKVLTCQHALGGINRAVRKKLGTYELDEIIAYTLRMFGQGTKVAVEIALMAADAGLISLSNPCICIGGTGKGADTAILLKPVHAQDFFDLRIMEFLAKPRLP</sequence>
<evidence type="ECO:0008006" key="3">
    <source>
        <dbReference type="Google" id="ProtNLM"/>
    </source>
</evidence>
<name>X1E5T2_9ZZZZ</name>
<gene>
    <name evidence="2" type="ORF">S01H4_40077</name>
</gene>
<keyword evidence="1" id="KW-1133">Transmembrane helix</keyword>